<keyword evidence="2" id="KW-1185">Reference proteome</keyword>
<reference evidence="1 2" key="1">
    <citation type="submission" date="2020-04" db="EMBL/GenBank/DDBJ databases">
        <title>Perkinsus chesapeaki whole genome sequence.</title>
        <authorList>
            <person name="Bogema D.R."/>
        </authorList>
    </citation>
    <scope>NUCLEOTIDE SEQUENCE [LARGE SCALE GENOMIC DNA]</scope>
    <source>
        <strain evidence="1">ATCC PRA-425</strain>
    </source>
</reference>
<comment type="caution">
    <text evidence="1">The sequence shown here is derived from an EMBL/GenBank/DDBJ whole genome shotgun (WGS) entry which is preliminary data.</text>
</comment>
<proteinExistence type="predicted"/>
<dbReference type="AlphaFoldDB" id="A0A7J6LJ97"/>
<dbReference type="EMBL" id="JAAPAO010000455">
    <property type="protein sequence ID" value="KAF4659352.1"/>
    <property type="molecule type" value="Genomic_DNA"/>
</dbReference>
<gene>
    <name evidence="1" type="ORF">FOL47_007607</name>
</gene>
<evidence type="ECO:0000313" key="1">
    <source>
        <dbReference type="EMBL" id="KAF4659352.1"/>
    </source>
</evidence>
<dbReference type="Proteomes" id="UP000591131">
    <property type="component" value="Unassembled WGS sequence"/>
</dbReference>
<protein>
    <submittedName>
        <fullName evidence="1">Uncharacterized protein</fullName>
    </submittedName>
</protein>
<organism evidence="1 2">
    <name type="scientific">Perkinsus chesapeaki</name>
    <name type="common">Clam parasite</name>
    <name type="synonym">Perkinsus andrewsi</name>
    <dbReference type="NCBI Taxonomy" id="330153"/>
    <lineage>
        <taxon>Eukaryota</taxon>
        <taxon>Sar</taxon>
        <taxon>Alveolata</taxon>
        <taxon>Perkinsozoa</taxon>
        <taxon>Perkinsea</taxon>
        <taxon>Perkinsida</taxon>
        <taxon>Perkinsidae</taxon>
        <taxon>Perkinsus</taxon>
    </lineage>
</organism>
<name>A0A7J6LJ97_PERCH</name>
<evidence type="ECO:0000313" key="2">
    <source>
        <dbReference type="Proteomes" id="UP000591131"/>
    </source>
</evidence>
<sequence length="325" mass="37234">MLTTIPYLVICTLVTARRLEFYKYIDNPWVELETPRCDNRLLCPSLNYIWDSYFDTLLSSCLNRFVLGGYMVEDSHIVKDLPELGDSWDDKSFARLKEKGSRPGRGLYWHPWSYLTVWAFMERYPVDGFICHSHHRDAALLRQVVFALKKLNVTVGLSLLFTTAEYMRDLGLVNITDINFLYLLPQSNDQVALFNTDDFAGNALMNYTLVGGKPESVVLSIMPYAAYAYPALGKAYSEIVYTLHGDPKGSGSVVYEKSPGEYRTYYFFSQPRAIEKITLAKIYSLRGLMVSYFDTYRDLFPWDPSSLYYTVASNIGLTCTDPTET</sequence>
<accession>A0A7J6LJ97</accession>